<dbReference type="Proteomes" id="UP000632659">
    <property type="component" value="Unassembled WGS sequence"/>
</dbReference>
<dbReference type="PANTHER" id="PTHR43095:SF5">
    <property type="entry name" value="XYLULOSE KINASE"/>
    <property type="match status" value="1"/>
</dbReference>
<comment type="catalytic activity">
    <reaction evidence="8">
        <text>D-xylulose + ATP = D-xylulose 5-phosphate + ADP + H(+)</text>
        <dbReference type="Rhea" id="RHEA:10964"/>
        <dbReference type="ChEBI" id="CHEBI:15378"/>
        <dbReference type="ChEBI" id="CHEBI:17140"/>
        <dbReference type="ChEBI" id="CHEBI:30616"/>
        <dbReference type="ChEBI" id="CHEBI:57737"/>
        <dbReference type="ChEBI" id="CHEBI:456216"/>
        <dbReference type="EC" id="2.7.1.17"/>
    </reaction>
</comment>
<reference evidence="11" key="1">
    <citation type="submission" date="2020-08" db="EMBL/GenBank/DDBJ databases">
        <title>Genome public.</title>
        <authorList>
            <person name="Liu C."/>
            <person name="Sun Q."/>
        </authorList>
    </citation>
    <scope>NUCLEOTIDE SEQUENCE</scope>
    <source>
        <strain evidence="11">NSJ-15</strain>
    </source>
</reference>
<feature type="domain" description="Carbohydrate kinase FGGY C-terminal" evidence="10">
    <location>
        <begin position="282"/>
        <end position="449"/>
    </location>
</feature>
<dbReference type="AlphaFoldDB" id="A0A8J6PF81"/>
<organism evidence="11 12">
    <name type="scientific">Massiliimalia timonensis</name>
    <dbReference type="NCBI Taxonomy" id="1987501"/>
    <lineage>
        <taxon>Bacteria</taxon>
        <taxon>Bacillati</taxon>
        <taxon>Bacillota</taxon>
        <taxon>Clostridia</taxon>
        <taxon>Eubacteriales</taxon>
        <taxon>Oscillospiraceae</taxon>
        <taxon>Massiliimalia</taxon>
    </lineage>
</organism>
<dbReference type="SUPFAM" id="SSF53067">
    <property type="entry name" value="Actin-like ATPase domain"/>
    <property type="match status" value="2"/>
</dbReference>
<evidence type="ECO:0000256" key="2">
    <source>
        <dbReference type="ARBA" id="ARBA00022629"/>
    </source>
</evidence>
<keyword evidence="12" id="KW-1185">Reference proteome</keyword>
<dbReference type="GO" id="GO:0042732">
    <property type="term" value="P:D-xylose metabolic process"/>
    <property type="evidence" value="ECO:0007669"/>
    <property type="project" value="UniProtKB-KW"/>
</dbReference>
<comment type="similarity">
    <text evidence="1 8">Belongs to the FGGY kinase family.</text>
</comment>
<evidence type="ECO:0000259" key="9">
    <source>
        <dbReference type="Pfam" id="PF00370"/>
    </source>
</evidence>
<keyword evidence="4 8" id="KW-0547">Nucleotide-binding</keyword>
<evidence type="ECO:0000313" key="12">
    <source>
        <dbReference type="Proteomes" id="UP000632659"/>
    </source>
</evidence>
<accession>A0A8J6PF81</accession>
<dbReference type="EC" id="2.7.1.17" evidence="8"/>
<dbReference type="Pfam" id="PF02782">
    <property type="entry name" value="FGGY_C"/>
    <property type="match status" value="1"/>
</dbReference>
<keyword evidence="2 8" id="KW-0859">Xylose metabolism</keyword>
<dbReference type="InterPro" id="IPR006000">
    <property type="entry name" value="Xylulokinase"/>
</dbReference>
<dbReference type="InterPro" id="IPR050406">
    <property type="entry name" value="FGGY_Carb_Kinase"/>
</dbReference>
<dbReference type="RefSeq" id="WP_154825609.1">
    <property type="nucleotide sequence ID" value="NZ_JACRTL010000004.1"/>
</dbReference>
<dbReference type="GO" id="GO:0005524">
    <property type="term" value="F:ATP binding"/>
    <property type="evidence" value="ECO:0007669"/>
    <property type="project" value="UniProtKB-KW"/>
</dbReference>
<gene>
    <name evidence="8 11" type="primary">xylB</name>
    <name evidence="11" type="ORF">H8702_08770</name>
</gene>
<dbReference type="InterPro" id="IPR018484">
    <property type="entry name" value="FGGY_N"/>
</dbReference>
<dbReference type="EMBL" id="JACRTL010000004">
    <property type="protein sequence ID" value="MBC8611206.1"/>
    <property type="molecule type" value="Genomic_DNA"/>
</dbReference>
<evidence type="ECO:0000256" key="8">
    <source>
        <dbReference type="RuleBase" id="RU364073"/>
    </source>
</evidence>
<dbReference type="GO" id="GO:0005997">
    <property type="term" value="P:xylulose metabolic process"/>
    <property type="evidence" value="ECO:0007669"/>
    <property type="project" value="InterPro"/>
</dbReference>
<evidence type="ECO:0000259" key="10">
    <source>
        <dbReference type="Pfam" id="PF02782"/>
    </source>
</evidence>
<evidence type="ECO:0000256" key="6">
    <source>
        <dbReference type="ARBA" id="ARBA00022840"/>
    </source>
</evidence>
<dbReference type="CDD" id="cd07808">
    <property type="entry name" value="ASKHA_NBD_FGGY_EcXK-like"/>
    <property type="match status" value="1"/>
</dbReference>
<comment type="caution">
    <text evidence="11">The sequence shown here is derived from an EMBL/GenBank/DDBJ whole genome shotgun (WGS) entry which is preliminary data.</text>
</comment>
<evidence type="ECO:0000256" key="3">
    <source>
        <dbReference type="ARBA" id="ARBA00022679"/>
    </source>
</evidence>
<dbReference type="PANTHER" id="PTHR43095">
    <property type="entry name" value="SUGAR KINASE"/>
    <property type="match status" value="1"/>
</dbReference>
<dbReference type="PROSITE" id="PS00933">
    <property type="entry name" value="FGGY_KINASES_1"/>
    <property type="match status" value="1"/>
</dbReference>
<sequence length="501" mass="55141">MPKLLGIDIGTSACKVALFDESGNVLAQQNEEYPVYYPQSGWAEQNPEHWWEAVCRAIRAILEKSGVQAGGIAGIGVDGQSWSAIPMDKTGRVLANTPIWFDTRCKEICNRLKQEIGEDQIFALCGNPVQPGYTLPKILWFQNEYPQIYRQAAQFLQANSFLVYRLTGVFSQDRSQGYGLHCYDMKKSAWDQTMCAAMDVDITKLPDIYACHDIVGQVSREAAKQTGLLEDTPVVAGGLDAACGALGVGVLYPGDTQEQGGQAGGMSICIDSYHADPRLILGNHVVPGRWLLQGGSVGGGGVMRWMERELGAEERLIAQEKGTDPFYEMDQKAARIPAGCEGVVFLPYMAGERSPIWDEQAKGVYYGLDYAKTRPHLIRAGMEGVAFALRHNLEVAEECGVTVQTLRSMGGAANSRIWTQMKADVTGKRVVVPSSDTATTWGAAMLAGVGIGLYPSFEEAVGKTIRVTREHLVNWEEHRRYEDSYQTYLSLYQALKPVMDR</sequence>
<dbReference type="NCBIfam" id="TIGR01312">
    <property type="entry name" value="XylB"/>
    <property type="match status" value="1"/>
</dbReference>
<evidence type="ECO:0000256" key="4">
    <source>
        <dbReference type="ARBA" id="ARBA00022741"/>
    </source>
</evidence>
<proteinExistence type="inferred from homology"/>
<keyword evidence="3 8" id="KW-0808">Transferase</keyword>
<dbReference type="InterPro" id="IPR000577">
    <property type="entry name" value="Carb_kinase_FGGY"/>
</dbReference>
<keyword evidence="6 8" id="KW-0067">ATP-binding</keyword>
<dbReference type="Gene3D" id="3.30.420.40">
    <property type="match status" value="2"/>
</dbReference>
<keyword evidence="7 8" id="KW-0119">Carbohydrate metabolism</keyword>
<evidence type="ECO:0000313" key="11">
    <source>
        <dbReference type="EMBL" id="MBC8611206.1"/>
    </source>
</evidence>
<evidence type="ECO:0000256" key="5">
    <source>
        <dbReference type="ARBA" id="ARBA00022777"/>
    </source>
</evidence>
<name>A0A8J6PF81_9FIRM</name>
<dbReference type="GO" id="GO:0004856">
    <property type="term" value="F:D-xylulokinase activity"/>
    <property type="evidence" value="ECO:0007669"/>
    <property type="project" value="UniProtKB-EC"/>
</dbReference>
<protein>
    <recommendedName>
        <fullName evidence="8">Xylulose kinase</fullName>
        <shortName evidence="8">Xylulokinase</shortName>
        <ecNumber evidence="8">2.7.1.17</ecNumber>
    </recommendedName>
</protein>
<dbReference type="Pfam" id="PF00370">
    <property type="entry name" value="FGGY_N"/>
    <property type="match status" value="1"/>
</dbReference>
<dbReference type="InterPro" id="IPR043129">
    <property type="entry name" value="ATPase_NBD"/>
</dbReference>
<evidence type="ECO:0000256" key="1">
    <source>
        <dbReference type="ARBA" id="ARBA00009156"/>
    </source>
</evidence>
<dbReference type="InterPro" id="IPR018483">
    <property type="entry name" value="Carb_kinase_FGGY_CS"/>
</dbReference>
<evidence type="ECO:0000256" key="7">
    <source>
        <dbReference type="ARBA" id="ARBA00023277"/>
    </source>
</evidence>
<feature type="domain" description="Carbohydrate kinase FGGY N-terminal" evidence="9">
    <location>
        <begin position="5"/>
        <end position="247"/>
    </location>
</feature>
<dbReference type="PIRSF" id="PIRSF000538">
    <property type="entry name" value="GlpK"/>
    <property type="match status" value="1"/>
</dbReference>
<dbReference type="InterPro" id="IPR018485">
    <property type="entry name" value="FGGY_C"/>
</dbReference>
<keyword evidence="5 8" id="KW-0418">Kinase</keyword>